<keyword evidence="1" id="KW-0472">Membrane</keyword>
<evidence type="ECO:0000313" key="3">
    <source>
        <dbReference type="Proteomes" id="UP000030512"/>
    </source>
</evidence>
<reference evidence="2 3" key="1">
    <citation type="journal article" date="2015" name="Environ. Microbiol.">
        <title>Methane oxidation coupled to nitrate reduction under hypoxia by the Gammaproteobacterium Methylomonas denitrificans, sp. nov. type strain FJG1.</title>
        <authorList>
            <person name="Kits K.D."/>
            <person name="Klotz M.G."/>
            <person name="Stein L.Y."/>
        </authorList>
    </citation>
    <scope>NUCLEOTIDE SEQUENCE [LARGE SCALE GENOMIC DNA]</scope>
    <source>
        <strain evidence="2 3">FJG1</strain>
    </source>
</reference>
<feature type="transmembrane region" description="Helical" evidence="1">
    <location>
        <begin position="110"/>
        <end position="129"/>
    </location>
</feature>
<evidence type="ECO:0000256" key="1">
    <source>
        <dbReference type="SAM" id="Phobius"/>
    </source>
</evidence>
<dbReference type="STRING" id="1538553.JT25_012190"/>
<evidence type="ECO:0000313" key="2">
    <source>
        <dbReference type="EMBL" id="AMK77231.1"/>
    </source>
</evidence>
<feature type="transmembrane region" description="Helical" evidence="1">
    <location>
        <begin position="186"/>
        <end position="203"/>
    </location>
</feature>
<feature type="transmembrane region" description="Helical" evidence="1">
    <location>
        <begin position="209"/>
        <end position="225"/>
    </location>
</feature>
<feature type="transmembrane region" description="Helical" evidence="1">
    <location>
        <begin position="232"/>
        <end position="252"/>
    </location>
</feature>
<evidence type="ECO:0008006" key="4">
    <source>
        <dbReference type="Google" id="ProtNLM"/>
    </source>
</evidence>
<dbReference type="Proteomes" id="UP000030512">
    <property type="component" value="Chromosome"/>
</dbReference>
<dbReference type="RefSeq" id="WP_036278052.1">
    <property type="nucleotide sequence ID" value="NZ_CP014476.1"/>
</dbReference>
<organism evidence="2 3">
    <name type="scientific">Methylomonas denitrificans</name>
    <dbReference type="NCBI Taxonomy" id="1538553"/>
    <lineage>
        <taxon>Bacteria</taxon>
        <taxon>Pseudomonadati</taxon>
        <taxon>Pseudomonadota</taxon>
        <taxon>Gammaproteobacteria</taxon>
        <taxon>Methylococcales</taxon>
        <taxon>Methylococcaceae</taxon>
        <taxon>Methylomonas</taxon>
    </lineage>
</organism>
<feature type="transmembrane region" description="Helical" evidence="1">
    <location>
        <begin position="85"/>
        <end position="104"/>
    </location>
</feature>
<dbReference type="EMBL" id="CP014476">
    <property type="protein sequence ID" value="AMK77231.1"/>
    <property type="molecule type" value="Genomic_DNA"/>
</dbReference>
<gene>
    <name evidence="2" type="ORF">JT25_012190</name>
</gene>
<keyword evidence="1" id="KW-0812">Transmembrane</keyword>
<dbReference type="AlphaFoldDB" id="A0A126T570"/>
<feature type="transmembrane region" description="Helical" evidence="1">
    <location>
        <begin position="302"/>
        <end position="321"/>
    </location>
</feature>
<accession>A0A126T570</accession>
<keyword evidence="3" id="KW-1185">Reference proteome</keyword>
<feature type="transmembrane region" description="Helical" evidence="1">
    <location>
        <begin position="333"/>
        <end position="351"/>
    </location>
</feature>
<dbReference type="KEGG" id="mdn:JT25_012190"/>
<feature type="transmembrane region" description="Helical" evidence="1">
    <location>
        <begin position="391"/>
        <end position="409"/>
    </location>
</feature>
<keyword evidence="1" id="KW-1133">Transmembrane helix</keyword>
<proteinExistence type="predicted"/>
<protein>
    <recommendedName>
        <fullName evidence="4">Glycosyltransferase RgtA/B/C/D-like domain-containing protein</fullName>
    </recommendedName>
</protein>
<feature type="transmembrane region" description="Helical" evidence="1">
    <location>
        <begin position="161"/>
        <end position="179"/>
    </location>
</feature>
<sequence>MTNRLKLFSPHHPERSSLSALSTYLLITLVSSLVIYYFIEFISSMKFFLSNDTYFEEALNFIHDRGLTRTPWATSNPAHDYEPNIYQPPGFGLLIYLVSLFGLIPTKADLWISYISWTLTPAIFVFLLKPLIGLRFSIFCAVLSITSPCYYLFGSGPFTEALYTAIILLSIGIVIRTLDRDIDRKLIGAILFAGFIAGVAYSVRNACLAYFAALFSTFVILRILGSIKTGKAITLLLWFFIGSAPVLTALHLRNLSVFNQILPYRIDQGYFSTYPTSIRVLIEALLFDFIGSRTIAKIAWDFWLMLLVILPIALSGLYLTWKQWIKYTLKTKFFILFAALFLIASSGMLIIAHTHHGLDPGNLIRHVFSFTWVLYPLSLITFNLEQNDSRNIFSVALGALILSSHLSYISDDIKKTQEVLTALNQAPDIAAAAHSEIGKYKIITDEINFKLAKDPEVINGINNIPKNALVTSNVGGLLRRLTLLPIRSFDFDARKLQETSLAIGDMANSTLPGRPFYLVILPDNEIVRILDASNWKEHIAKLLIPQGFQVILSKNNIIVFLKLNNV</sequence>
<feature type="transmembrane region" description="Helical" evidence="1">
    <location>
        <begin position="363"/>
        <end position="384"/>
    </location>
</feature>
<name>A0A126T570_9GAMM</name>
<dbReference type="OrthoDB" id="5573447at2"/>
<feature type="transmembrane region" description="Helical" evidence="1">
    <location>
        <begin position="20"/>
        <end position="39"/>
    </location>
</feature>